<dbReference type="Proteomes" id="UP000299102">
    <property type="component" value="Unassembled WGS sequence"/>
</dbReference>
<organism evidence="1 2">
    <name type="scientific">Eumeta variegata</name>
    <name type="common">Bagworm moth</name>
    <name type="synonym">Eumeta japonica</name>
    <dbReference type="NCBI Taxonomy" id="151549"/>
    <lineage>
        <taxon>Eukaryota</taxon>
        <taxon>Metazoa</taxon>
        <taxon>Ecdysozoa</taxon>
        <taxon>Arthropoda</taxon>
        <taxon>Hexapoda</taxon>
        <taxon>Insecta</taxon>
        <taxon>Pterygota</taxon>
        <taxon>Neoptera</taxon>
        <taxon>Endopterygota</taxon>
        <taxon>Lepidoptera</taxon>
        <taxon>Glossata</taxon>
        <taxon>Ditrysia</taxon>
        <taxon>Tineoidea</taxon>
        <taxon>Psychidae</taxon>
        <taxon>Oiketicinae</taxon>
        <taxon>Eumeta</taxon>
    </lineage>
</organism>
<evidence type="ECO:0000313" key="1">
    <source>
        <dbReference type="EMBL" id="GBP68405.1"/>
    </source>
</evidence>
<keyword evidence="2" id="KW-1185">Reference proteome</keyword>
<accession>A0A4C1Y1Y1</accession>
<name>A0A4C1Y1Y1_EUMVA</name>
<sequence length="136" mass="15023">MEKKVFFRARDRELLEKTSRSLLADVAADPGLTAADDAVYFSPTSTVYFLMAFVLRGSSVGAGRSGTPWKVERAVSSDISERESYKALTLHFSKTTKFCTKCLTIDALSMVVFYTLGPARRGRGRRDGADSRTARP</sequence>
<comment type="caution">
    <text evidence="1">The sequence shown here is derived from an EMBL/GenBank/DDBJ whole genome shotgun (WGS) entry which is preliminary data.</text>
</comment>
<gene>
    <name evidence="1" type="ORF">EVAR_38641_1</name>
</gene>
<evidence type="ECO:0000313" key="2">
    <source>
        <dbReference type="Proteomes" id="UP000299102"/>
    </source>
</evidence>
<protein>
    <submittedName>
        <fullName evidence="1">Uncharacterized protein</fullName>
    </submittedName>
</protein>
<dbReference type="AlphaFoldDB" id="A0A4C1Y1Y1"/>
<reference evidence="1 2" key="1">
    <citation type="journal article" date="2019" name="Commun. Biol.">
        <title>The bagworm genome reveals a unique fibroin gene that provides high tensile strength.</title>
        <authorList>
            <person name="Kono N."/>
            <person name="Nakamura H."/>
            <person name="Ohtoshi R."/>
            <person name="Tomita M."/>
            <person name="Numata K."/>
            <person name="Arakawa K."/>
        </authorList>
    </citation>
    <scope>NUCLEOTIDE SEQUENCE [LARGE SCALE GENOMIC DNA]</scope>
</reference>
<dbReference type="EMBL" id="BGZK01001010">
    <property type="protein sequence ID" value="GBP68405.1"/>
    <property type="molecule type" value="Genomic_DNA"/>
</dbReference>
<proteinExistence type="predicted"/>